<accession>A0A5C5YZL4</accession>
<comment type="caution">
    <text evidence="3">The sequence shown here is derived from an EMBL/GenBank/DDBJ whole genome shotgun (WGS) entry which is preliminary data.</text>
</comment>
<evidence type="ECO:0000256" key="1">
    <source>
        <dbReference type="SAM" id="MobiDB-lite"/>
    </source>
</evidence>
<feature type="region of interest" description="Disordered" evidence="1">
    <location>
        <begin position="236"/>
        <end position="261"/>
    </location>
</feature>
<proteinExistence type="predicted"/>
<dbReference type="OrthoDB" id="282702at2"/>
<evidence type="ECO:0000313" key="4">
    <source>
        <dbReference type="Proteomes" id="UP000315010"/>
    </source>
</evidence>
<dbReference type="Proteomes" id="UP000315010">
    <property type="component" value="Unassembled WGS sequence"/>
</dbReference>
<name>A0A5C5YZL4_9BACT</name>
<evidence type="ECO:0000256" key="2">
    <source>
        <dbReference type="SAM" id="SignalP"/>
    </source>
</evidence>
<dbReference type="RefSeq" id="WP_146394997.1">
    <property type="nucleotide sequence ID" value="NZ_SJPJ01000001.1"/>
</dbReference>
<evidence type="ECO:0000313" key="3">
    <source>
        <dbReference type="EMBL" id="TWT79873.1"/>
    </source>
</evidence>
<gene>
    <name evidence="3" type="ORF">CA13_12800</name>
</gene>
<organism evidence="3 4">
    <name type="scientific">Novipirellula herctigrandis</name>
    <dbReference type="NCBI Taxonomy" id="2527986"/>
    <lineage>
        <taxon>Bacteria</taxon>
        <taxon>Pseudomonadati</taxon>
        <taxon>Planctomycetota</taxon>
        <taxon>Planctomycetia</taxon>
        <taxon>Pirellulales</taxon>
        <taxon>Pirellulaceae</taxon>
        <taxon>Novipirellula</taxon>
    </lineage>
</organism>
<sequence length="307" mass="33335" precursor="true">MKRTVLNGVALVVVAAMVCSAGCVTVPAGSPKELAKPSKLFSWQMPWNKKKDEAPAPYPKPVKMATTWSPDTLVQTGRTPTRGFGGRIFFYDEKSRAVPVEGTLIVHAFDENSPNPQANAKRYEFTSEQLTRHFSQTDLGASYSVWIPWDAVGGESKRISLVASFKPVEPKGSILSANGKTREEVKLVQGLPAMVMLPGVDSELNKIAKSENRMSPEYQDYKAALASIDTKPSGLTTTTIQRRRGHHRSSDPIPSMKMPRSLLPRGVNELGTQIAEGSSTPSLEIKMAGRNAGQSNVLPASATMPLQ</sequence>
<keyword evidence="4" id="KW-1185">Reference proteome</keyword>
<feature type="chain" id="PRO_5023097823" evidence="2">
    <location>
        <begin position="22"/>
        <end position="307"/>
    </location>
</feature>
<dbReference type="AlphaFoldDB" id="A0A5C5YZL4"/>
<keyword evidence="2" id="KW-0732">Signal</keyword>
<dbReference type="EMBL" id="SJPJ01000001">
    <property type="protein sequence ID" value="TWT79873.1"/>
    <property type="molecule type" value="Genomic_DNA"/>
</dbReference>
<feature type="signal peptide" evidence="2">
    <location>
        <begin position="1"/>
        <end position="21"/>
    </location>
</feature>
<protein>
    <submittedName>
        <fullName evidence="3">Uncharacterized protein</fullName>
    </submittedName>
</protein>
<reference evidence="3 4" key="1">
    <citation type="submission" date="2019-02" db="EMBL/GenBank/DDBJ databases">
        <title>Deep-cultivation of Planctomycetes and their phenomic and genomic characterization uncovers novel biology.</title>
        <authorList>
            <person name="Wiegand S."/>
            <person name="Jogler M."/>
            <person name="Boedeker C."/>
            <person name="Pinto D."/>
            <person name="Vollmers J."/>
            <person name="Rivas-Marin E."/>
            <person name="Kohn T."/>
            <person name="Peeters S.H."/>
            <person name="Heuer A."/>
            <person name="Rast P."/>
            <person name="Oberbeckmann S."/>
            <person name="Bunk B."/>
            <person name="Jeske O."/>
            <person name="Meyerdierks A."/>
            <person name="Storesund J.E."/>
            <person name="Kallscheuer N."/>
            <person name="Luecker S."/>
            <person name="Lage O.M."/>
            <person name="Pohl T."/>
            <person name="Merkel B.J."/>
            <person name="Hornburger P."/>
            <person name="Mueller R.-W."/>
            <person name="Bruemmer F."/>
            <person name="Labrenz M."/>
            <person name="Spormann A.M."/>
            <person name="Op Den Camp H."/>
            <person name="Overmann J."/>
            <person name="Amann R."/>
            <person name="Jetten M.S.M."/>
            <person name="Mascher T."/>
            <person name="Medema M.H."/>
            <person name="Devos D.P."/>
            <person name="Kaster A.-K."/>
            <person name="Ovreas L."/>
            <person name="Rohde M."/>
            <person name="Galperin M.Y."/>
            <person name="Jogler C."/>
        </authorList>
    </citation>
    <scope>NUCLEOTIDE SEQUENCE [LARGE SCALE GENOMIC DNA]</scope>
    <source>
        <strain evidence="3 4">CA13</strain>
    </source>
</reference>